<gene>
    <name evidence="3" type="ORF">CXK95_11015</name>
</gene>
<proteinExistence type="predicted"/>
<dbReference type="EMBL" id="POUK01000003">
    <property type="protein sequence ID" value="PNF76918.1"/>
    <property type="molecule type" value="Genomic_DNA"/>
</dbReference>
<feature type="signal peptide" evidence="1">
    <location>
        <begin position="1"/>
        <end position="20"/>
    </location>
</feature>
<dbReference type="RefSeq" id="WP_102828652.1">
    <property type="nucleotide sequence ID" value="NZ_CP065721.1"/>
</dbReference>
<protein>
    <submittedName>
        <fullName evidence="3">Secretin</fullName>
    </submittedName>
</protein>
<evidence type="ECO:0000259" key="2">
    <source>
        <dbReference type="Pfam" id="PF03958"/>
    </source>
</evidence>
<feature type="domain" description="NolW-like" evidence="2">
    <location>
        <begin position="22"/>
        <end position="80"/>
    </location>
</feature>
<comment type="caution">
    <text evidence="3">The sequence shown here is derived from an EMBL/GenBank/DDBJ whole genome shotgun (WGS) entry which is preliminary data.</text>
</comment>
<sequence>MTVRRHLAALALAVCLPLHAATEVIPLQYRMAEDVLPVAQSVIGEQGRVNAYGNQLIVNAPQAAITELRQVLEQLDSEPKRLLISVDTQDSAAGNASGYSVDGSIRAGDVEFETGRGERHGRDQVRIIRRSTSSQEGGIQQIQTSEGYPALIQVGQSVPLTTSGTDGYGRIYQQTQYRDVTRGFYVTANLIGDRVQITVSSNRDRVNQMNPNVIETQLADTRVSGRVGEWISLGGIDESASSQHDGTLRRYSTQGQQDLSLRLKVDVLE</sequence>
<dbReference type="InterPro" id="IPR038591">
    <property type="entry name" value="NolW-like_sf"/>
</dbReference>
<keyword evidence="4" id="KW-1185">Reference proteome</keyword>
<evidence type="ECO:0000256" key="1">
    <source>
        <dbReference type="SAM" id="SignalP"/>
    </source>
</evidence>
<dbReference type="InterPro" id="IPR005644">
    <property type="entry name" value="NolW-like"/>
</dbReference>
<accession>A0A8E2U3Z1</accession>
<feature type="chain" id="PRO_5034736692" evidence="1">
    <location>
        <begin position="21"/>
        <end position="269"/>
    </location>
</feature>
<evidence type="ECO:0000313" key="4">
    <source>
        <dbReference type="Proteomes" id="UP000235881"/>
    </source>
</evidence>
<dbReference type="Gene3D" id="3.30.1370.120">
    <property type="match status" value="1"/>
</dbReference>
<reference evidence="3 4" key="1">
    <citation type="submission" date="2018-01" db="EMBL/GenBank/DDBJ databases">
        <title>Denitrification phenotypes of diverse strains of Pseudomonas stutzeri.</title>
        <authorList>
            <person name="Milligan D.A."/>
            <person name="Bergaust L."/>
            <person name="Bakken L.R."/>
            <person name="Frostegard A."/>
        </authorList>
    </citation>
    <scope>NUCLEOTIDE SEQUENCE [LARGE SCALE GENOMIC DNA]</scope>
    <source>
        <strain evidence="3 4">DSM 50238</strain>
    </source>
</reference>
<evidence type="ECO:0000313" key="3">
    <source>
        <dbReference type="EMBL" id="PNF76918.1"/>
    </source>
</evidence>
<dbReference type="Proteomes" id="UP000235881">
    <property type="component" value="Unassembled WGS sequence"/>
</dbReference>
<dbReference type="Pfam" id="PF03958">
    <property type="entry name" value="Secretin_N"/>
    <property type="match status" value="1"/>
</dbReference>
<organism evidence="3 4">
    <name type="scientific">Stutzerimonas degradans</name>
    <dbReference type="NCBI Taxonomy" id="2968968"/>
    <lineage>
        <taxon>Bacteria</taxon>
        <taxon>Pseudomonadati</taxon>
        <taxon>Pseudomonadota</taxon>
        <taxon>Gammaproteobacteria</taxon>
        <taxon>Pseudomonadales</taxon>
        <taxon>Pseudomonadaceae</taxon>
        <taxon>Stutzerimonas</taxon>
    </lineage>
</organism>
<name>A0A8E2U3Z1_9GAMM</name>
<dbReference type="AlphaFoldDB" id="A0A8E2U3Z1"/>
<keyword evidence="1" id="KW-0732">Signal</keyword>